<dbReference type="PROSITE" id="PS51502">
    <property type="entry name" value="S_R_A_B_BARREL"/>
    <property type="match status" value="1"/>
</dbReference>
<dbReference type="PANTHER" id="PTHR33178">
    <property type="match status" value="1"/>
</dbReference>
<dbReference type="PANTHER" id="PTHR33178:SF10">
    <property type="entry name" value="STRESS-RESPONSE A_B BARREL DOMAIN-CONTAINING PROTEIN"/>
    <property type="match status" value="1"/>
</dbReference>
<dbReference type="EMBL" id="KV878207">
    <property type="protein sequence ID" value="OJI80171.1"/>
    <property type="molecule type" value="Genomic_DNA"/>
</dbReference>
<dbReference type="InterPro" id="IPR013097">
    <property type="entry name" value="Dabb"/>
</dbReference>
<sequence length="128" mass="14149">MSITHIVMFQFKAEVSPEVIKDVCSRMLALKDNCIHPTSQKPYIQAASGGQDNSPEGIQVSDEGMSSLHIPITNIPKNGITHAFVVHFASADDRDYYVSKDPAHLTFVKSLDGIIEKAQAVDFIDRVY</sequence>
<dbReference type="InterPro" id="IPR011008">
    <property type="entry name" value="Dimeric_a/b-barrel"/>
</dbReference>
<gene>
    <name evidence="3" type="ORF">ASPTUDRAFT_130129</name>
</gene>
<reference evidence="4" key="1">
    <citation type="journal article" date="2017" name="Genome Biol.">
        <title>Comparative genomics reveals high biological diversity and specific adaptations in the industrially and medically important fungal genus Aspergillus.</title>
        <authorList>
            <person name="de Vries R.P."/>
            <person name="Riley R."/>
            <person name="Wiebenga A."/>
            <person name="Aguilar-Osorio G."/>
            <person name="Amillis S."/>
            <person name="Uchima C.A."/>
            <person name="Anderluh G."/>
            <person name="Asadollahi M."/>
            <person name="Askin M."/>
            <person name="Barry K."/>
            <person name="Battaglia E."/>
            <person name="Bayram O."/>
            <person name="Benocci T."/>
            <person name="Braus-Stromeyer S.A."/>
            <person name="Caldana C."/>
            <person name="Canovas D."/>
            <person name="Cerqueira G.C."/>
            <person name="Chen F."/>
            <person name="Chen W."/>
            <person name="Choi C."/>
            <person name="Clum A."/>
            <person name="Dos Santos R.A."/>
            <person name="Damasio A.R."/>
            <person name="Diallinas G."/>
            <person name="Emri T."/>
            <person name="Fekete E."/>
            <person name="Flipphi M."/>
            <person name="Freyberg S."/>
            <person name="Gallo A."/>
            <person name="Gournas C."/>
            <person name="Habgood R."/>
            <person name="Hainaut M."/>
            <person name="Harispe M.L."/>
            <person name="Henrissat B."/>
            <person name="Hilden K.S."/>
            <person name="Hope R."/>
            <person name="Hossain A."/>
            <person name="Karabika E."/>
            <person name="Karaffa L."/>
            <person name="Karanyi Z."/>
            <person name="Krasevec N."/>
            <person name="Kuo A."/>
            <person name="Kusch H."/>
            <person name="LaButti K."/>
            <person name="Lagendijk E.L."/>
            <person name="Lapidus A."/>
            <person name="Levasseur A."/>
            <person name="Lindquist E."/>
            <person name="Lipzen A."/>
            <person name="Logrieco A.F."/>
            <person name="MacCabe A."/>
            <person name="Maekelae M.R."/>
            <person name="Malavazi I."/>
            <person name="Melin P."/>
            <person name="Meyer V."/>
            <person name="Mielnichuk N."/>
            <person name="Miskei M."/>
            <person name="Molnar A.P."/>
            <person name="Mule G."/>
            <person name="Ngan C.Y."/>
            <person name="Orejas M."/>
            <person name="Orosz E."/>
            <person name="Ouedraogo J.P."/>
            <person name="Overkamp K.M."/>
            <person name="Park H.-S."/>
            <person name="Perrone G."/>
            <person name="Piumi F."/>
            <person name="Punt P.J."/>
            <person name="Ram A.F."/>
            <person name="Ramon A."/>
            <person name="Rauscher S."/>
            <person name="Record E."/>
            <person name="Riano-Pachon D.M."/>
            <person name="Robert V."/>
            <person name="Roehrig J."/>
            <person name="Ruller R."/>
            <person name="Salamov A."/>
            <person name="Salih N.S."/>
            <person name="Samson R.A."/>
            <person name="Sandor E."/>
            <person name="Sanguinetti M."/>
            <person name="Schuetze T."/>
            <person name="Sepcic K."/>
            <person name="Shelest E."/>
            <person name="Sherlock G."/>
            <person name="Sophianopoulou V."/>
            <person name="Squina F.M."/>
            <person name="Sun H."/>
            <person name="Susca A."/>
            <person name="Todd R.B."/>
            <person name="Tsang A."/>
            <person name="Unkles S.E."/>
            <person name="van de Wiele N."/>
            <person name="van Rossen-Uffink D."/>
            <person name="Oliveira J.V."/>
            <person name="Vesth T.C."/>
            <person name="Visser J."/>
            <person name="Yu J.-H."/>
            <person name="Zhou M."/>
            <person name="Andersen M.R."/>
            <person name="Archer D.B."/>
            <person name="Baker S.E."/>
            <person name="Benoit I."/>
            <person name="Brakhage A.A."/>
            <person name="Braus G.H."/>
            <person name="Fischer R."/>
            <person name="Frisvad J.C."/>
            <person name="Goldman G.H."/>
            <person name="Houbraken J."/>
            <person name="Oakley B."/>
            <person name="Pocsi I."/>
            <person name="Scazzocchio C."/>
            <person name="Seiboth B."/>
            <person name="vanKuyk P.A."/>
            <person name="Wortman J."/>
            <person name="Dyer P.S."/>
            <person name="Grigoriev I.V."/>
        </authorList>
    </citation>
    <scope>NUCLEOTIDE SEQUENCE [LARGE SCALE GENOMIC DNA]</scope>
    <source>
        <strain evidence="4">CBS 134.48</strain>
    </source>
</reference>
<dbReference type="OMA" id="FEWKPTA"/>
<keyword evidence="4" id="KW-1185">Reference proteome</keyword>
<evidence type="ECO:0000256" key="1">
    <source>
        <dbReference type="ARBA" id="ARBA00011738"/>
    </source>
</evidence>
<dbReference type="Proteomes" id="UP000184304">
    <property type="component" value="Unassembled WGS sequence"/>
</dbReference>
<dbReference type="AlphaFoldDB" id="A0A1L9MSZ7"/>
<evidence type="ECO:0000259" key="2">
    <source>
        <dbReference type="PROSITE" id="PS51502"/>
    </source>
</evidence>
<dbReference type="SUPFAM" id="SSF54909">
    <property type="entry name" value="Dimeric alpha+beta barrel"/>
    <property type="match status" value="1"/>
</dbReference>
<proteinExistence type="predicted"/>
<dbReference type="Pfam" id="PF07876">
    <property type="entry name" value="Dabb"/>
    <property type="match status" value="2"/>
</dbReference>
<comment type="subunit">
    <text evidence="1">Homodimer.</text>
</comment>
<dbReference type="Gene3D" id="3.30.70.100">
    <property type="match status" value="1"/>
</dbReference>
<feature type="domain" description="Stress-response A/B barrel" evidence="2">
    <location>
        <begin position="3"/>
        <end position="123"/>
    </location>
</feature>
<evidence type="ECO:0000313" key="4">
    <source>
        <dbReference type="Proteomes" id="UP000184304"/>
    </source>
</evidence>
<dbReference type="STRING" id="767770.A0A1L9MSZ7"/>
<protein>
    <recommendedName>
        <fullName evidence="2">Stress-response A/B barrel domain-containing protein</fullName>
    </recommendedName>
</protein>
<organism evidence="3 4">
    <name type="scientific">Aspergillus tubingensis (strain CBS 134.48)</name>
    <dbReference type="NCBI Taxonomy" id="767770"/>
    <lineage>
        <taxon>Eukaryota</taxon>
        <taxon>Fungi</taxon>
        <taxon>Dikarya</taxon>
        <taxon>Ascomycota</taxon>
        <taxon>Pezizomycotina</taxon>
        <taxon>Eurotiomycetes</taxon>
        <taxon>Eurotiomycetidae</taxon>
        <taxon>Eurotiales</taxon>
        <taxon>Aspergillaceae</taxon>
        <taxon>Aspergillus</taxon>
        <taxon>Aspergillus subgen. Circumdati</taxon>
    </lineage>
</organism>
<dbReference type="OrthoDB" id="1601230at2759"/>
<name>A0A1L9MSZ7_ASPTC</name>
<evidence type="ECO:0000313" key="3">
    <source>
        <dbReference type="EMBL" id="OJI80171.1"/>
    </source>
</evidence>
<dbReference type="InterPro" id="IPR044662">
    <property type="entry name" value="HS1/DABB1-like"/>
</dbReference>
<accession>A0A1L9MSZ7</accession>
<dbReference type="VEuPathDB" id="FungiDB:ASPTUDRAFT_130129"/>
<dbReference type="SMART" id="SM00886">
    <property type="entry name" value="Dabb"/>
    <property type="match status" value="1"/>
</dbReference>